<dbReference type="PRINTS" id="PR00420">
    <property type="entry name" value="RNGMNOXGNASE"/>
</dbReference>
<evidence type="ECO:0000313" key="3">
    <source>
        <dbReference type="EMBL" id="PZQ47340.1"/>
    </source>
</evidence>
<dbReference type="Gene3D" id="3.50.50.60">
    <property type="entry name" value="FAD/NAD(P)-binding domain"/>
    <property type="match status" value="2"/>
</dbReference>
<gene>
    <name evidence="3" type="ORF">DI556_17900</name>
</gene>
<dbReference type="GO" id="GO:0016491">
    <property type="term" value="F:oxidoreductase activity"/>
    <property type="evidence" value="ECO:0007669"/>
    <property type="project" value="UniProtKB-KW"/>
</dbReference>
<dbReference type="EMBL" id="QFPW01000017">
    <property type="protein sequence ID" value="PZQ47340.1"/>
    <property type="molecule type" value="Genomic_DNA"/>
</dbReference>
<dbReference type="Proteomes" id="UP000249185">
    <property type="component" value="Unassembled WGS sequence"/>
</dbReference>
<evidence type="ECO:0000256" key="1">
    <source>
        <dbReference type="ARBA" id="ARBA00023002"/>
    </source>
</evidence>
<dbReference type="NCBIfam" id="NF004835">
    <property type="entry name" value="PRK06185.1-4"/>
    <property type="match status" value="1"/>
</dbReference>
<proteinExistence type="predicted"/>
<evidence type="ECO:0000313" key="4">
    <source>
        <dbReference type="Proteomes" id="UP000249185"/>
    </source>
</evidence>
<dbReference type="SUPFAM" id="SSF51905">
    <property type="entry name" value="FAD/NAD(P)-binding domain"/>
    <property type="match status" value="1"/>
</dbReference>
<dbReference type="NCBIfam" id="NF004833">
    <property type="entry name" value="PRK06185.1-1"/>
    <property type="match status" value="1"/>
</dbReference>
<dbReference type="InterPro" id="IPR002938">
    <property type="entry name" value="FAD-bd"/>
</dbReference>
<accession>A0A2W5Q7G8</accession>
<dbReference type="InterPro" id="IPR050631">
    <property type="entry name" value="PheA/TfdB_FAD_monoxygenase"/>
</dbReference>
<dbReference type="AlphaFoldDB" id="A0A2W5Q7G8"/>
<dbReference type="NCBIfam" id="NF004834">
    <property type="entry name" value="PRK06185.1-3"/>
    <property type="match status" value="1"/>
</dbReference>
<name>A0A2W5Q7G8_RHOSU</name>
<sequence>MGPAESQDCVIAGGGPAGLVAGLLLARAGVRVTVLEKHPDFLRDFRGDTIHPATLRLMDELGWREDFLKLPHQKATELSAEIDGAQVVIADFSRLPEGCRYIAFMPQWDFLNFIATKAAALPGFALRMGHETTGLLRDGGRVAGLRWRDAAGAEGAIRAPLVIGADGRHSIVRREAGLEVIDFGSAVDLVWLRLSRRPDDPAPAMSHAGPAQGLVLIDRGDYWQCGYVIRKGGFDDLKAAGLPAFRQALAALAPLPRERFEEITGWDQARLLSIRMDRLRRWWAPGVLCLGDAAHAMSPVGGFGVNLAIQDAVAAANLLARPLREGRLRDADLAAVEARRRFPTRATQRLQRMMRRKRRPDGAAKQKPPGFLRALGRFPVLARLMGRLIGMGFRPERLAPEPRRAP</sequence>
<reference evidence="3 4" key="1">
    <citation type="submission" date="2017-08" db="EMBL/GenBank/DDBJ databases">
        <title>Infants hospitalized years apart are colonized by the same room-sourced microbial strains.</title>
        <authorList>
            <person name="Brooks B."/>
            <person name="Olm M.R."/>
            <person name="Firek B.A."/>
            <person name="Baker R."/>
            <person name="Thomas B.C."/>
            <person name="Morowitz M.J."/>
            <person name="Banfield J.F."/>
        </authorList>
    </citation>
    <scope>NUCLEOTIDE SEQUENCE [LARGE SCALE GENOMIC DNA]</scope>
    <source>
        <strain evidence="3">S2_005_002_R2_34</strain>
    </source>
</reference>
<feature type="domain" description="FAD-binding" evidence="2">
    <location>
        <begin position="8"/>
        <end position="348"/>
    </location>
</feature>
<comment type="caution">
    <text evidence="3">The sequence shown here is derived from an EMBL/GenBank/DDBJ whole genome shotgun (WGS) entry which is preliminary data.</text>
</comment>
<dbReference type="Pfam" id="PF01494">
    <property type="entry name" value="FAD_binding_3"/>
    <property type="match status" value="1"/>
</dbReference>
<dbReference type="PANTHER" id="PTHR43476">
    <property type="entry name" value="3-(3-HYDROXY-PHENYL)PROPIONATE/3-HYDROXYCINNAMIC ACID HYDROXYLASE"/>
    <property type="match status" value="1"/>
</dbReference>
<dbReference type="InterPro" id="IPR036188">
    <property type="entry name" value="FAD/NAD-bd_sf"/>
</dbReference>
<protein>
    <recommendedName>
        <fullName evidence="2">FAD-binding domain-containing protein</fullName>
    </recommendedName>
</protein>
<keyword evidence="1" id="KW-0560">Oxidoreductase</keyword>
<dbReference type="GO" id="GO:0071949">
    <property type="term" value="F:FAD binding"/>
    <property type="evidence" value="ECO:0007669"/>
    <property type="project" value="InterPro"/>
</dbReference>
<evidence type="ECO:0000259" key="2">
    <source>
        <dbReference type="Pfam" id="PF01494"/>
    </source>
</evidence>
<organism evidence="3 4">
    <name type="scientific">Rhodovulum sulfidophilum</name>
    <name type="common">Rhodobacter sulfidophilus</name>
    <dbReference type="NCBI Taxonomy" id="35806"/>
    <lineage>
        <taxon>Bacteria</taxon>
        <taxon>Pseudomonadati</taxon>
        <taxon>Pseudomonadota</taxon>
        <taxon>Alphaproteobacteria</taxon>
        <taxon>Rhodobacterales</taxon>
        <taxon>Paracoccaceae</taxon>
        <taxon>Rhodovulum</taxon>
    </lineage>
</organism>
<dbReference type="PANTHER" id="PTHR43476:SF5">
    <property type="entry name" value="FAD-DEPENDENT MONOOXYGENASE"/>
    <property type="match status" value="1"/>
</dbReference>